<keyword evidence="3" id="KW-1185">Reference proteome</keyword>
<dbReference type="InterPro" id="IPR004183">
    <property type="entry name" value="Xdiol_dOase_suB"/>
</dbReference>
<gene>
    <name evidence="2" type="ORF">C9I98_02765</name>
</gene>
<accession>A0A2T3P108</accession>
<dbReference type="NCBIfam" id="NF009902">
    <property type="entry name" value="PRK13365.1"/>
    <property type="match status" value="1"/>
</dbReference>
<dbReference type="Pfam" id="PF02900">
    <property type="entry name" value="LigB"/>
    <property type="match status" value="1"/>
</dbReference>
<dbReference type="NCBIfam" id="NF009901">
    <property type="entry name" value="PRK13364.1"/>
    <property type="match status" value="1"/>
</dbReference>
<keyword evidence="2" id="KW-0223">Dioxygenase</keyword>
<name>A0A2T3P108_9GAMM</name>
<reference evidence="2 3" key="1">
    <citation type="submission" date="2018-01" db="EMBL/GenBank/DDBJ databases">
        <title>Whole genome sequencing of Histamine producing bacteria.</title>
        <authorList>
            <person name="Butler K."/>
        </authorList>
    </citation>
    <scope>NUCLEOTIDE SEQUENCE [LARGE SCALE GENOMIC DNA]</scope>
    <source>
        <strain evidence="2 3">DSM 100436</strain>
    </source>
</reference>
<sequence>MAKIIGGITTSHIPLIGKAIDQGLQQTPYWKTFFDAYPPIHDWLEEEKPDVAIIFYNDHGLEFFIDKKPTFAIGAAAQYHNADEGWGIKPIPPINGDQELSWHICNELVEKEFDITICQEMRVDHGLTVPMQLMWPGNQYEHMKVIPVCINVEQHPMPSPKRCFDLGKAIGEAVESYDKDLKVVVLGTGGLSHQLDGERAGFINKEFDLYCMDKIISEPEALTSLTIRDLVEEAGAQGPELIMWLGMRGTLRGELNVLHSNYHIPISNTGAGTMLIENKE</sequence>
<dbReference type="SUPFAM" id="SSF53213">
    <property type="entry name" value="LigB-like"/>
    <property type="match status" value="1"/>
</dbReference>
<organism evidence="2 3">
    <name type="scientific">Photobacterium sanctipauli</name>
    <dbReference type="NCBI Taxonomy" id="1342794"/>
    <lineage>
        <taxon>Bacteria</taxon>
        <taxon>Pseudomonadati</taxon>
        <taxon>Pseudomonadota</taxon>
        <taxon>Gammaproteobacteria</taxon>
        <taxon>Vibrionales</taxon>
        <taxon>Vibrionaceae</taxon>
        <taxon>Photobacterium</taxon>
    </lineage>
</organism>
<dbReference type="NCBIfam" id="NF009903">
    <property type="entry name" value="PRK13366.1"/>
    <property type="match status" value="1"/>
</dbReference>
<dbReference type="EMBL" id="PYMA01000001">
    <property type="protein sequence ID" value="PSW22204.1"/>
    <property type="molecule type" value="Genomic_DNA"/>
</dbReference>
<evidence type="ECO:0000313" key="3">
    <source>
        <dbReference type="Proteomes" id="UP000241771"/>
    </source>
</evidence>
<feature type="domain" description="Extradiol ring-cleavage dioxygenase class III enzyme subunit B" evidence="1">
    <location>
        <begin position="8"/>
        <end position="269"/>
    </location>
</feature>
<evidence type="ECO:0000313" key="2">
    <source>
        <dbReference type="EMBL" id="PSW22204.1"/>
    </source>
</evidence>
<keyword evidence="2" id="KW-0560">Oxidoreductase</keyword>
<dbReference type="GO" id="GO:0016702">
    <property type="term" value="F:oxidoreductase activity, acting on single donors with incorporation of molecular oxygen, incorporation of two atoms of oxygen"/>
    <property type="evidence" value="ECO:0007669"/>
    <property type="project" value="UniProtKB-ARBA"/>
</dbReference>
<dbReference type="AlphaFoldDB" id="A0A2T3P108"/>
<dbReference type="OrthoDB" id="8673673at2"/>
<dbReference type="Gene3D" id="3.40.830.10">
    <property type="entry name" value="LigB-like"/>
    <property type="match status" value="1"/>
</dbReference>
<protein>
    <submittedName>
        <fullName evidence="2">Protocatechuate 3,4-dioxygenase</fullName>
    </submittedName>
</protein>
<dbReference type="RefSeq" id="WP_036821073.1">
    <property type="nucleotide sequence ID" value="NZ_JGVO01000309.1"/>
</dbReference>
<comment type="caution">
    <text evidence="2">The sequence shown here is derived from an EMBL/GenBank/DDBJ whole genome shotgun (WGS) entry which is preliminary data.</text>
</comment>
<dbReference type="Proteomes" id="UP000241771">
    <property type="component" value="Unassembled WGS sequence"/>
</dbReference>
<proteinExistence type="predicted"/>
<evidence type="ECO:0000259" key="1">
    <source>
        <dbReference type="Pfam" id="PF02900"/>
    </source>
</evidence>
<dbReference type="GO" id="GO:0008198">
    <property type="term" value="F:ferrous iron binding"/>
    <property type="evidence" value="ECO:0007669"/>
    <property type="project" value="InterPro"/>
</dbReference>